<dbReference type="RefSeq" id="WP_021088391.1">
    <property type="nucleotide sequence ID" value="NZ_ANNG01000057.1"/>
</dbReference>
<sequence length="68" mass="7806">MRYIAKGNICVKGNFVKEGETITLNQNEAKKYLDSSMIEVFEENDSNTQLQDQDKSSDQDDNLESKEE</sequence>
<feature type="compositionally biased region" description="Basic and acidic residues" evidence="1">
    <location>
        <begin position="52"/>
        <end position="68"/>
    </location>
</feature>
<evidence type="ECO:0000313" key="2">
    <source>
        <dbReference type="EMBL" id="ERJ25433.1"/>
    </source>
</evidence>
<gene>
    <name evidence="2" type="ORF">UNSWCS_1546</name>
</gene>
<dbReference type="AlphaFoldDB" id="U2GHI0"/>
<reference evidence="2 3" key="1">
    <citation type="journal article" date="2013" name="BMC Genomics">
        <title>Comparative genomics of Campylobacter concisus isolates reveals genetic diversity and provides insights into disease association.</title>
        <authorList>
            <person name="Deshpande N.P."/>
            <person name="Kaakoush N.O."/>
            <person name="Wilkins M.R."/>
            <person name="Mitchell H.M."/>
        </authorList>
    </citation>
    <scope>NUCLEOTIDE SEQUENCE [LARGE SCALE GENOMIC DNA]</scope>
    <source>
        <strain evidence="2 3">UNSWCS</strain>
    </source>
</reference>
<comment type="caution">
    <text evidence="2">The sequence shown here is derived from an EMBL/GenBank/DDBJ whole genome shotgun (WGS) entry which is preliminary data.</text>
</comment>
<protein>
    <submittedName>
        <fullName evidence="2">Uncharacterized protein</fullName>
    </submittedName>
</protein>
<dbReference type="EMBL" id="ANNG01000057">
    <property type="protein sequence ID" value="ERJ25433.1"/>
    <property type="molecule type" value="Genomic_DNA"/>
</dbReference>
<feature type="region of interest" description="Disordered" evidence="1">
    <location>
        <begin position="44"/>
        <end position="68"/>
    </location>
</feature>
<name>U2GHI0_9BACT</name>
<dbReference type="PATRIC" id="fig|1242968.3.peg.2015"/>
<dbReference type="Proteomes" id="UP000016620">
    <property type="component" value="Unassembled WGS sequence"/>
</dbReference>
<organism evidence="2 3">
    <name type="scientific">Campylobacter concisus UNSWCS</name>
    <dbReference type="NCBI Taxonomy" id="1242968"/>
    <lineage>
        <taxon>Bacteria</taxon>
        <taxon>Pseudomonadati</taxon>
        <taxon>Campylobacterota</taxon>
        <taxon>Epsilonproteobacteria</taxon>
        <taxon>Campylobacterales</taxon>
        <taxon>Campylobacteraceae</taxon>
        <taxon>Campylobacter</taxon>
    </lineage>
</organism>
<evidence type="ECO:0000313" key="3">
    <source>
        <dbReference type="Proteomes" id="UP000016620"/>
    </source>
</evidence>
<proteinExistence type="predicted"/>
<evidence type="ECO:0000256" key="1">
    <source>
        <dbReference type="SAM" id="MobiDB-lite"/>
    </source>
</evidence>
<accession>U2GHI0</accession>